<dbReference type="Gene3D" id="1.10.510.10">
    <property type="entry name" value="Transferase(Phosphotransferase) domain 1"/>
    <property type="match status" value="1"/>
</dbReference>
<dbReference type="EMBL" id="CM026433">
    <property type="protein sequence ID" value="KAG0553704.1"/>
    <property type="molecule type" value="Genomic_DNA"/>
</dbReference>
<evidence type="ECO:0000313" key="3">
    <source>
        <dbReference type="EMBL" id="KAG0553704.1"/>
    </source>
</evidence>
<protein>
    <recommendedName>
        <fullName evidence="2">Protein kinase domain-containing protein</fullName>
    </recommendedName>
</protein>
<organism evidence="3 4">
    <name type="scientific">Ceratodon purpureus</name>
    <name type="common">Fire moss</name>
    <name type="synonym">Dicranum purpureum</name>
    <dbReference type="NCBI Taxonomy" id="3225"/>
    <lineage>
        <taxon>Eukaryota</taxon>
        <taxon>Viridiplantae</taxon>
        <taxon>Streptophyta</taxon>
        <taxon>Embryophyta</taxon>
        <taxon>Bryophyta</taxon>
        <taxon>Bryophytina</taxon>
        <taxon>Bryopsida</taxon>
        <taxon>Dicranidae</taxon>
        <taxon>Pseudoditrichales</taxon>
        <taxon>Ditrichaceae</taxon>
        <taxon>Ceratodon</taxon>
    </lineage>
</organism>
<evidence type="ECO:0000313" key="4">
    <source>
        <dbReference type="Proteomes" id="UP000822688"/>
    </source>
</evidence>
<reference evidence="3" key="1">
    <citation type="submission" date="2020-06" db="EMBL/GenBank/DDBJ databases">
        <title>WGS assembly of Ceratodon purpureus strain R40.</title>
        <authorList>
            <person name="Carey S.B."/>
            <person name="Jenkins J."/>
            <person name="Shu S."/>
            <person name="Lovell J.T."/>
            <person name="Sreedasyam A."/>
            <person name="Maumus F."/>
            <person name="Tiley G.P."/>
            <person name="Fernandez-Pozo N."/>
            <person name="Barry K."/>
            <person name="Chen C."/>
            <person name="Wang M."/>
            <person name="Lipzen A."/>
            <person name="Daum C."/>
            <person name="Saski C.A."/>
            <person name="Payton A.C."/>
            <person name="Mcbreen J.C."/>
            <person name="Conrad R.E."/>
            <person name="Kollar L.M."/>
            <person name="Olsson S."/>
            <person name="Huttunen S."/>
            <person name="Landis J.B."/>
            <person name="Wickett N.J."/>
            <person name="Johnson M.G."/>
            <person name="Rensing S.A."/>
            <person name="Grimwood J."/>
            <person name="Schmutz J."/>
            <person name="Mcdaniel S.F."/>
        </authorList>
    </citation>
    <scope>NUCLEOTIDE SEQUENCE</scope>
    <source>
        <strain evidence="3">R40</strain>
    </source>
</reference>
<keyword evidence="1" id="KW-0812">Transmembrane</keyword>
<dbReference type="PROSITE" id="PS50011">
    <property type="entry name" value="PROTEIN_KINASE_DOM"/>
    <property type="match status" value="1"/>
</dbReference>
<keyword evidence="4" id="KW-1185">Reference proteome</keyword>
<dbReference type="PANTHER" id="PTHR44329">
    <property type="entry name" value="SERINE/THREONINE-PROTEIN KINASE TNNI3K-RELATED"/>
    <property type="match status" value="1"/>
</dbReference>
<dbReference type="SUPFAM" id="SSF56112">
    <property type="entry name" value="Protein kinase-like (PK-like)"/>
    <property type="match status" value="1"/>
</dbReference>
<accession>A0A8T0G5H7</accession>
<evidence type="ECO:0000256" key="1">
    <source>
        <dbReference type="SAM" id="Phobius"/>
    </source>
</evidence>
<comment type="caution">
    <text evidence="3">The sequence shown here is derived from an EMBL/GenBank/DDBJ whole genome shotgun (WGS) entry which is preliminary data.</text>
</comment>
<keyword evidence="1" id="KW-0472">Membrane</keyword>
<dbReference type="PANTHER" id="PTHR44329:SF260">
    <property type="entry name" value="PROTEIN KINASE DOMAIN-CONTAINING PROTEIN"/>
    <property type="match status" value="1"/>
</dbReference>
<dbReference type="GO" id="GO:0004674">
    <property type="term" value="F:protein serine/threonine kinase activity"/>
    <property type="evidence" value="ECO:0007669"/>
    <property type="project" value="TreeGrafter"/>
</dbReference>
<dbReference type="SMART" id="SM00220">
    <property type="entry name" value="S_TKc"/>
    <property type="match status" value="1"/>
</dbReference>
<dbReference type="GO" id="GO:0005524">
    <property type="term" value="F:ATP binding"/>
    <property type="evidence" value="ECO:0007669"/>
    <property type="project" value="InterPro"/>
</dbReference>
<dbReference type="Proteomes" id="UP000822688">
    <property type="component" value="Chromosome 12"/>
</dbReference>
<gene>
    <name evidence="3" type="ORF">KC19_12G032600</name>
</gene>
<dbReference type="InterPro" id="IPR011009">
    <property type="entry name" value="Kinase-like_dom_sf"/>
</dbReference>
<evidence type="ECO:0000259" key="2">
    <source>
        <dbReference type="PROSITE" id="PS50011"/>
    </source>
</evidence>
<dbReference type="AlphaFoldDB" id="A0A8T0G5H7"/>
<dbReference type="InterPro" id="IPR051681">
    <property type="entry name" value="Ser/Thr_Kinases-Pseudokinases"/>
</dbReference>
<dbReference type="PROSITE" id="PS00108">
    <property type="entry name" value="PROTEIN_KINASE_ST"/>
    <property type="match status" value="1"/>
</dbReference>
<dbReference type="Pfam" id="PF00069">
    <property type="entry name" value="Pkinase"/>
    <property type="match status" value="1"/>
</dbReference>
<dbReference type="Gene3D" id="3.30.200.20">
    <property type="entry name" value="Phosphorylase Kinase, domain 1"/>
    <property type="match status" value="1"/>
</dbReference>
<sequence>MDVYFELAQGSSMRLCLNLEEQFPDLRGWQLELMNYLCLVAYESEIYDGVCEDAWLRTTIVVEGDSNPVFSEESPEHSLLAEMAGITTSKHTGLSEWARVAYWRRLQERQSDLTARIKIHSNILPREAYRQKLFQEQVHQSFWTKLQSLIRDSSCFVNKRWFYPSRVLAEAVEEDRSLKEKMQEWSKTGGTCVLAMHLRRSNVPHAKPRNRLRDVELADVKLTTEKLGEGGEGSVYKVSWRNGTYAWKSFDHGTFERECEIALRILHPHVIHPFGRTSDVDGNQKCLLMEVLSEDLSRFAVEKKRCDTFDRCPLFSRVDTLDVLRQIASAIQFLHSRNVVHGDLKPSNILISHFEISDNSRHFLAKITDFGNAQFIVSGESFKPGGPGTTRYAAPEVLQWRRNAGVPFLYPKKSDVYSFGVVAFEVLTGHAVYNGHLSVLDITRIIKGELKPSDCIEWLSMRRRYPAEMIRCLERCWELDPSKRPSFLELCEVLQRSKSKMQLLERRAVDLWNFLAVCFSAFVIVFIALWLQRSASGLWFS</sequence>
<keyword evidence="1" id="KW-1133">Transmembrane helix</keyword>
<dbReference type="InterPro" id="IPR008271">
    <property type="entry name" value="Ser/Thr_kinase_AS"/>
</dbReference>
<dbReference type="InterPro" id="IPR000719">
    <property type="entry name" value="Prot_kinase_dom"/>
</dbReference>
<feature type="domain" description="Protein kinase" evidence="2">
    <location>
        <begin position="221"/>
        <end position="504"/>
    </location>
</feature>
<feature type="transmembrane region" description="Helical" evidence="1">
    <location>
        <begin position="511"/>
        <end position="531"/>
    </location>
</feature>
<proteinExistence type="predicted"/>
<name>A0A8T0G5H7_CERPU</name>